<gene>
    <name evidence="2" type="ORF">PACLA_8A043237</name>
</gene>
<dbReference type="GO" id="GO:0016787">
    <property type="term" value="F:hydrolase activity"/>
    <property type="evidence" value="ECO:0007669"/>
    <property type="project" value="UniProtKB-KW"/>
</dbReference>
<organism evidence="2 3">
    <name type="scientific">Paramuricea clavata</name>
    <name type="common">Red gorgonian</name>
    <name type="synonym">Violescent sea-whip</name>
    <dbReference type="NCBI Taxonomy" id="317549"/>
    <lineage>
        <taxon>Eukaryota</taxon>
        <taxon>Metazoa</taxon>
        <taxon>Cnidaria</taxon>
        <taxon>Anthozoa</taxon>
        <taxon>Octocorallia</taxon>
        <taxon>Malacalcyonacea</taxon>
        <taxon>Plexauridae</taxon>
        <taxon>Paramuricea</taxon>
    </lineage>
</organism>
<dbReference type="GO" id="GO:0004519">
    <property type="term" value="F:endonuclease activity"/>
    <property type="evidence" value="ECO:0007669"/>
    <property type="project" value="UniProtKB-KW"/>
</dbReference>
<name>A0A7D9HF17_PARCT</name>
<keyword evidence="3" id="KW-1185">Reference proteome</keyword>
<dbReference type="AlphaFoldDB" id="A0A7D9HF17"/>
<proteinExistence type="predicted"/>
<evidence type="ECO:0008006" key="4">
    <source>
        <dbReference type="Google" id="ProtNLM"/>
    </source>
</evidence>
<protein>
    <recommendedName>
        <fullName evidence="4">Reverse transcriptase RNase H-like domain-containing protein</fullName>
    </recommendedName>
</protein>
<feature type="compositionally biased region" description="Basic residues" evidence="1">
    <location>
        <begin position="256"/>
        <end position="266"/>
    </location>
</feature>
<evidence type="ECO:0000256" key="1">
    <source>
        <dbReference type="SAM" id="MobiDB-lite"/>
    </source>
</evidence>
<comment type="caution">
    <text evidence="2">The sequence shown here is derived from an EMBL/GenBank/DDBJ whole genome shotgun (WGS) entry which is preliminary data.</text>
</comment>
<evidence type="ECO:0000313" key="2">
    <source>
        <dbReference type="EMBL" id="CAB3981002.1"/>
    </source>
</evidence>
<reference evidence="2" key="1">
    <citation type="submission" date="2020-04" db="EMBL/GenBank/DDBJ databases">
        <authorList>
            <person name="Alioto T."/>
            <person name="Alioto T."/>
            <person name="Gomez Garrido J."/>
        </authorList>
    </citation>
    <scope>NUCLEOTIDE SEQUENCE</scope>
    <source>
        <strain evidence="2">A484AB</strain>
    </source>
</reference>
<sequence length="277" mass="31625">MWKARNIVVAKGRINSPPLSNDTLIELGMLKLQPDGGLTSPNAMPIENVKQKTVKLTINQPEQQQIDTIIAKYNHLFQAIGKITDKKNNREIYGYASLTQPLLELTRNETKFHWCTEEQGALKKLMQNVFNDDTIAFFHPECPTKAYFNAPGEDGNKSTSSAVLSPMSNGDIAKDALCVKWAKDRFSIYLMRAPRFIIVTAHKPLLPLFNKATAKLPSRIEKLAMNMQDVDYECDTSQEKMRLTPWISSRDTPCPKQKKIRQRKWSRVLQRQNQASF</sequence>
<dbReference type="InterPro" id="IPR043502">
    <property type="entry name" value="DNA/RNA_pol_sf"/>
</dbReference>
<dbReference type="EMBL" id="CACRXK020000343">
    <property type="protein sequence ID" value="CAB3981002.1"/>
    <property type="molecule type" value="Genomic_DNA"/>
</dbReference>
<dbReference type="SUPFAM" id="SSF56672">
    <property type="entry name" value="DNA/RNA polymerases"/>
    <property type="match status" value="1"/>
</dbReference>
<dbReference type="GO" id="GO:0003964">
    <property type="term" value="F:RNA-directed DNA polymerase activity"/>
    <property type="evidence" value="ECO:0007669"/>
    <property type="project" value="UniProtKB-KW"/>
</dbReference>
<dbReference type="Proteomes" id="UP001152795">
    <property type="component" value="Unassembled WGS sequence"/>
</dbReference>
<feature type="region of interest" description="Disordered" evidence="1">
    <location>
        <begin position="251"/>
        <end position="277"/>
    </location>
</feature>
<evidence type="ECO:0000313" key="3">
    <source>
        <dbReference type="Proteomes" id="UP001152795"/>
    </source>
</evidence>
<accession>A0A7D9HF17</accession>